<comment type="similarity">
    <text evidence="1">Belongs to the RutC family.</text>
</comment>
<dbReference type="OrthoDB" id="309640at2759"/>
<dbReference type="InterPro" id="IPR006056">
    <property type="entry name" value="RidA"/>
</dbReference>
<evidence type="ECO:0000313" key="4">
    <source>
        <dbReference type="Proteomes" id="UP000494106"/>
    </source>
</evidence>
<dbReference type="EMBL" id="CADEBD010000745">
    <property type="protein sequence ID" value="CAB3259902.1"/>
    <property type="molecule type" value="Genomic_DNA"/>
</dbReference>
<name>A0A8S1BS95_ARCPL</name>
<protein>
    <submittedName>
        <fullName evidence="3">Uncharacterized protein</fullName>
    </submittedName>
</protein>
<dbReference type="AlphaFoldDB" id="A0A8S1BS95"/>
<dbReference type="InterPro" id="IPR035959">
    <property type="entry name" value="RutC-like_sf"/>
</dbReference>
<organism evidence="3 5">
    <name type="scientific">Arctia plantaginis</name>
    <name type="common">Wood tiger moth</name>
    <name type="synonym">Phalaena plantaginis</name>
    <dbReference type="NCBI Taxonomy" id="874455"/>
    <lineage>
        <taxon>Eukaryota</taxon>
        <taxon>Metazoa</taxon>
        <taxon>Ecdysozoa</taxon>
        <taxon>Arthropoda</taxon>
        <taxon>Hexapoda</taxon>
        <taxon>Insecta</taxon>
        <taxon>Pterygota</taxon>
        <taxon>Neoptera</taxon>
        <taxon>Endopterygota</taxon>
        <taxon>Lepidoptera</taxon>
        <taxon>Glossata</taxon>
        <taxon>Ditrysia</taxon>
        <taxon>Noctuoidea</taxon>
        <taxon>Erebidae</taxon>
        <taxon>Arctiinae</taxon>
        <taxon>Arctia</taxon>
    </lineage>
</organism>
<dbReference type="Proteomes" id="UP000494106">
    <property type="component" value="Unassembled WGS sequence"/>
</dbReference>
<dbReference type="InterPro" id="IPR006175">
    <property type="entry name" value="YjgF/YER057c/UK114"/>
</dbReference>
<dbReference type="Proteomes" id="UP000494256">
    <property type="component" value="Unassembled WGS sequence"/>
</dbReference>
<comment type="caution">
    <text evidence="3">The sequence shown here is derived from an EMBL/GenBank/DDBJ whole genome shotgun (WGS) entry which is preliminary data.</text>
</comment>
<gene>
    <name evidence="2" type="ORF">APLA_LOCUS13125</name>
    <name evidence="3" type="ORF">APLA_LOCUS16828</name>
</gene>
<accession>A0A8S1BS95</accession>
<dbReference type="PANTHER" id="PTHR11803:SF39">
    <property type="entry name" value="2-IMINOBUTANOATE_2-IMINOPROPANOATE DEAMINASE"/>
    <property type="match status" value="1"/>
</dbReference>
<dbReference type="Gene3D" id="3.30.1330.40">
    <property type="entry name" value="RutC-like"/>
    <property type="match status" value="2"/>
</dbReference>
<dbReference type="GO" id="GO:0019239">
    <property type="term" value="F:deaminase activity"/>
    <property type="evidence" value="ECO:0007669"/>
    <property type="project" value="TreeGrafter"/>
</dbReference>
<keyword evidence="4" id="KW-1185">Reference proteome</keyword>
<dbReference type="GO" id="GO:0005829">
    <property type="term" value="C:cytosol"/>
    <property type="evidence" value="ECO:0007669"/>
    <property type="project" value="TreeGrafter"/>
</dbReference>
<evidence type="ECO:0000256" key="1">
    <source>
        <dbReference type="ARBA" id="ARBA00010552"/>
    </source>
</evidence>
<dbReference type="CDD" id="cd00448">
    <property type="entry name" value="YjgF_YER057c_UK114_family"/>
    <property type="match status" value="1"/>
</dbReference>
<dbReference type="SUPFAM" id="SSF55298">
    <property type="entry name" value="YjgF-like"/>
    <property type="match status" value="2"/>
</dbReference>
<proteinExistence type="inferred from homology"/>
<dbReference type="GO" id="GO:0005739">
    <property type="term" value="C:mitochondrion"/>
    <property type="evidence" value="ECO:0007669"/>
    <property type="project" value="TreeGrafter"/>
</dbReference>
<dbReference type="FunFam" id="3.30.1330.40:FF:000001">
    <property type="entry name" value="L-PSP family endoribonuclease"/>
    <property type="match status" value="1"/>
</dbReference>
<dbReference type="PANTHER" id="PTHR11803">
    <property type="entry name" value="2-IMINOBUTANOATE/2-IMINOPROPANOATE DEAMINASE RIDA"/>
    <property type="match status" value="1"/>
</dbReference>
<sequence>MSTLAKTDSKTNVNRVTKTIVTSPDIYKPVGPYSQAILANKTLYVSGMLGMDPQGQLVCGGAETQTRQALNNLEHVLVAGGASFDQAILADKTLYVSGVLGMDPEAQLVPGGAEAQAKQALDNLKHVLEAGGASLESVIKTTILLANMEDFPAVNKIYAEYFTKDQPARATFQVAKLPKDAAVEIEAIALSGDLVVAVAGPCPCTRT</sequence>
<evidence type="ECO:0000313" key="5">
    <source>
        <dbReference type="Proteomes" id="UP000494256"/>
    </source>
</evidence>
<evidence type="ECO:0000313" key="2">
    <source>
        <dbReference type="EMBL" id="CAB3251609.1"/>
    </source>
</evidence>
<evidence type="ECO:0000313" key="3">
    <source>
        <dbReference type="EMBL" id="CAB3259902.1"/>
    </source>
</evidence>
<dbReference type="NCBIfam" id="TIGR00004">
    <property type="entry name" value="Rid family detoxifying hydrolase"/>
    <property type="match status" value="1"/>
</dbReference>
<dbReference type="InterPro" id="IPR019897">
    <property type="entry name" value="RidA_CS"/>
</dbReference>
<dbReference type="PROSITE" id="PS01094">
    <property type="entry name" value="UPF0076"/>
    <property type="match status" value="1"/>
</dbReference>
<dbReference type="Pfam" id="PF01042">
    <property type="entry name" value="Ribonuc_L-PSP"/>
    <property type="match status" value="1"/>
</dbReference>
<reference evidence="4 5" key="1">
    <citation type="submission" date="2020-04" db="EMBL/GenBank/DDBJ databases">
        <authorList>
            <person name="Wallbank WR R."/>
            <person name="Pardo Diaz C."/>
            <person name="Kozak K."/>
            <person name="Martin S."/>
            <person name="Jiggins C."/>
            <person name="Moest M."/>
            <person name="Warren A I."/>
            <person name="Byers J.R.P. K."/>
            <person name="Montejo-Kovacevich G."/>
            <person name="Yen C E."/>
        </authorList>
    </citation>
    <scope>NUCLEOTIDE SEQUENCE [LARGE SCALE GENOMIC DNA]</scope>
</reference>
<dbReference type="EMBL" id="CADEBC010000550">
    <property type="protein sequence ID" value="CAB3251609.1"/>
    <property type="molecule type" value="Genomic_DNA"/>
</dbReference>